<evidence type="ECO:0000256" key="1">
    <source>
        <dbReference type="ARBA" id="ARBA00022448"/>
    </source>
</evidence>
<evidence type="ECO:0000256" key="2">
    <source>
        <dbReference type="ARBA" id="ARBA00022475"/>
    </source>
</evidence>
<sequence length="513" mass="55045">MSTTTEPDAIVTSLALEARDILKHFDGVHALSGARLDVRGGEIHALLGENGAGKSTLIKVLTGVYSPDGGTLWRDGEEVEFHNVRVANRAGVSALYQELSIIPTISVAENILLGEQMPNRGGLVQWRALRRRAREQLDRLNQKIPLGRLAGELSPVQQTMVAFARALATDARVLILDEPTASLTDTEITELFAVLRSLRDEGVAILYVSHRLEEVFELCDRLTVMRNGETIVTKDVADSNIDEVISNMVGRPGGELYPDRDTATTDVAITVDALDGRRVKDVSFTAYKGEVLGIGGLAGSGRSELMRILSGAQKHRAGTITVGETRLPHSPGVGRALDAGIALVPEERRAQGVILGGTIRDNIALANIPEVSSFGVVSGARISDIVSKGMSDLQIKARSSRQFVGELSGGNQQKVVLAKMLARRPKVLLMDEPTRGIDVGTKAEIYRLIRELAAGGTTIIAVSSELPELIGLSDRVLIMHEGRIFGEVPAAGADEEVLLAYCYGKAEANDNDA</sequence>
<gene>
    <name evidence="10" type="primary">rbsA</name>
    <name evidence="10" type="ORF">GCM10009776_20200</name>
</gene>
<evidence type="ECO:0000256" key="6">
    <source>
        <dbReference type="ARBA" id="ARBA00022840"/>
    </source>
</evidence>
<keyword evidence="1" id="KW-0813">Transport</keyword>
<protein>
    <submittedName>
        <fullName evidence="10">Ribose ABC transporter ATP-binding protein RbsA</fullName>
    </submittedName>
</protein>
<dbReference type="CDD" id="cd03216">
    <property type="entry name" value="ABC_Carb_Monos_I"/>
    <property type="match status" value="1"/>
</dbReference>
<keyword evidence="3" id="KW-0762">Sugar transport</keyword>
<dbReference type="InterPro" id="IPR027417">
    <property type="entry name" value="P-loop_NTPase"/>
</dbReference>
<evidence type="ECO:0000259" key="9">
    <source>
        <dbReference type="PROSITE" id="PS50893"/>
    </source>
</evidence>
<organism evidence="10 11">
    <name type="scientific">Microbacterium deminutum</name>
    <dbReference type="NCBI Taxonomy" id="344164"/>
    <lineage>
        <taxon>Bacteria</taxon>
        <taxon>Bacillati</taxon>
        <taxon>Actinomycetota</taxon>
        <taxon>Actinomycetes</taxon>
        <taxon>Micrococcales</taxon>
        <taxon>Microbacteriaceae</taxon>
        <taxon>Microbacterium</taxon>
    </lineage>
</organism>
<evidence type="ECO:0000313" key="11">
    <source>
        <dbReference type="Proteomes" id="UP001499933"/>
    </source>
</evidence>
<dbReference type="GO" id="GO:0005524">
    <property type="term" value="F:ATP binding"/>
    <property type="evidence" value="ECO:0007669"/>
    <property type="project" value="UniProtKB-KW"/>
</dbReference>
<name>A0ABP5C786_9MICO</name>
<feature type="domain" description="ABC transporter" evidence="9">
    <location>
        <begin position="16"/>
        <end position="252"/>
    </location>
</feature>
<dbReference type="InterPro" id="IPR003439">
    <property type="entry name" value="ABC_transporter-like_ATP-bd"/>
</dbReference>
<dbReference type="RefSeq" id="WP_344094037.1">
    <property type="nucleotide sequence ID" value="NZ_BAAAOG010000002.1"/>
</dbReference>
<evidence type="ECO:0000256" key="7">
    <source>
        <dbReference type="ARBA" id="ARBA00022967"/>
    </source>
</evidence>
<dbReference type="CDD" id="cd03215">
    <property type="entry name" value="ABC_Carb_Monos_II"/>
    <property type="match status" value="1"/>
</dbReference>
<evidence type="ECO:0000256" key="5">
    <source>
        <dbReference type="ARBA" id="ARBA00022741"/>
    </source>
</evidence>
<dbReference type="PROSITE" id="PS00211">
    <property type="entry name" value="ABC_TRANSPORTER_1"/>
    <property type="match status" value="1"/>
</dbReference>
<dbReference type="InterPro" id="IPR050107">
    <property type="entry name" value="ABC_carbohydrate_import_ATPase"/>
</dbReference>
<accession>A0ABP5C786</accession>
<keyword evidence="7" id="KW-1278">Translocase</keyword>
<dbReference type="PROSITE" id="PS50893">
    <property type="entry name" value="ABC_TRANSPORTER_2"/>
    <property type="match status" value="2"/>
</dbReference>
<dbReference type="EMBL" id="BAAAOG010000002">
    <property type="protein sequence ID" value="GAA1957828.1"/>
    <property type="molecule type" value="Genomic_DNA"/>
</dbReference>
<comment type="caution">
    <text evidence="10">The sequence shown here is derived from an EMBL/GenBank/DDBJ whole genome shotgun (WGS) entry which is preliminary data.</text>
</comment>
<dbReference type="PANTHER" id="PTHR43790:SF3">
    <property type="entry name" value="D-ALLOSE IMPORT ATP-BINDING PROTEIN ALSA-RELATED"/>
    <property type="match status" value="1"/>
</dbReference>
<evidence type="ECO:0000256" key="3">
    <source>
        <dbReference type="ARBA" id="ARBA00022597"/>
    </source>
</evidence>
<dbReference type="SUPFAM" id="SSF52540">
    <property type="entry name" value="P-loop containing nucleoside triphosphate hydrolases"/>
    <property type="match status" value="2"/>
</dbReference>
<evidence type="ECO:0000256" key="4">
    <source>
        <dbReference type="ARBA" id="ARBA00022737"/>
    </source>
</evidence>
<dbReference type="Proteomes" id="UP001499933">
    <property type="component" value="Unassembled WGS sequence"/>
</dbReference>
<dbReference type="InterPro" id="IPR017871">
    <property type="entry name" value="ABC_transporter-like_CS"/>
</dbReference>
<evidence type="ECO:0000313" key="10">
    <source>
        <dbReference type="EMBL" id="GAA1957828.1"/>
    </source>
</evidence>
<keyword evidence="11" id="KW-1185">Reference proteome</keyword>
<keyword evidence="4" id="KW-0677">Repeat</keyword>
<proteinExistence type="predicted"/>
<dbReference type="Gene3D" id="3.40.50.300">
    <property type="entry name" value="P-loop containing nucleotide triphosphate hydrolases"/>
    <property type="match status" value="2"/>
</dbReference>
<keyword evidence="5" id="KW-0547">Nucleotide-binding</keyword>
<dbReference type="Pfam" id="PF00005">
    <property type="entry name" value="ABC_tran"/>
    <property type="match status" value="2"/>
</dbReference>
<dbReference type="SMART" id="SM00382">
    <property type="entry name" value="AAA"/>
    <property type="match status" value="2"/>
</dbReference>
<keyword evidence="8" id="KW-0472">Membrane</keyword>
<reference evidence="11" key="1">
    <citation type="journal article" date="2019" name="Int. J. Syst. Evol. Microbiol.">
        <title>The Global Catalogue of Microorganisms (GCM) 10K type strain sequencing project: providing services to taxonomists for standard genome sequencing and annotation.</title>
        <authorList>
            <consortium name="The Broad Institute Genomics Platform"/>
            <consortium name="The Broad Institute Genome Sequencing Center for Infectious Disease"/>
            <person name="Wu L."/>
            <person name="Ma J."/>
        </authorList>
    </citation>
    <scope>NUCLEOTIDE SEQUENCE [LARGE SCALE GENOMIC DNA]</scope>
    <source>
        <strain evidence="11">JCM 14901</strain>
    </source>
</reference>
<keyword evidence="2" id="KW-1003">Cell membrane</keyword>
<keyword evidence="6 10" id="KW-0067">ATP-binding</keyword>
<feature type="domain" description="ABC transporter" evidence="9">
    <location>
        <begin position="262"/>
        <end position="506"/>
    </location>
</feature>
<dbReference type="PANTHER" id="PTHR43790">
    <property type="entry name" value="CARBOHYDRATE TRANSPORT ATP-BINDING PROTEIN MG119-RELATED"/>
    <property type="match status" value="1"/>
</dbReference>
<dbReference type="InterPro" id="IPR003593">
    <property type="entry name" value="AAA+_ATPase"/>
</dbReference>
<evidence type="ECO:0000256" key="8">
    <source>
        <dbReference type="ARBA" id="ARBA00023136"/>
    </source>
</evidence>